<evidence type="ECO:0000313" key="1">
    <source>
        <dbReference type="EMBL" id="TCO06968.1"/>
    </source>
</evidence>
<evidence type="ECO:0000313" key="2">
    <source>
        <dbReference type="Proteomes" id="UP000295221"/>
    </source>
</evidence>
<sequence>MNKEKIESTFLDVRKAYRLLFHYQKRVLNLVDFISKEFGFDYKGGYPIHMDSSPNKGRGELCNSPWNWLNMYAYEFRMKSQKFGRRTVDLSIYLQSDSGAPFKTNHDMDELDKYDSLDKSKTRLHFLLTDKALKEEDYNLIIDDGDIPHDKDCSKFLEHNGGKLFIKAFNLSEFINEEKSINILLEIAKEFKSKTDIELKILKNRVDDQNN</sequence>
<dbReference type="AlphaFoldDB" id="A0A4R2GFI5"/>
<proteinExistence type="predicted"/>
<comment type="caution">
    <text evidence="1">The sequence shown here is derived from an EMBL/GenBank/DDBJ whole genome shotgun (WGS) entry which is preliminary data.</text>
</comment>
<dbReference type="EMBL" id="SLWK01000011">
    <property type="protein sequence ID" value="TCO06968.1"/>
    <property type="molecule type" value="Genomic_DNA"/>
</dbReference>
<name>A0A4R2GFI5_9BACT</name>
<organism evidence="1 2">
    <name type="scientific">Natronoflexus pectinivorans</name>
    <dbReference type="NCBI Taxonomy" id="682526"/>
    <lineage>
        <taxon>Bacteria</taxon>
        <taxon>Pseudomonadati</taxon>
        <taxon>Bacteroidota</taxon>
        <taxon>Bacteroidia</taxon>
        <taxon>Marinilabiliales</taxon>
        <taxon>Marinilabiliaceae</taxon>
        <taxon>Natronoflexus</taxon>
    </lineage>
</organism>
<gene>
    <name evidence="1" type="ORF">EV194_11188</name>
</gene>
<keyword evidence="2" id="KW-1185">Reference proteome</keyword>
<dbReference type="OrthoDB" id="1452526at2"/>
<dbReference type="RefSeq" id="WP_132434553.1">
    <property type="nucleotide sequence ID" value="NZ_SLWK01000011.1"/>
</dbReference>
<dbReference type="Proteomes" id="UP000295221">
    <property type="component" value="Unassembled WGS sequence"/>
</dbReference>
<reference evidence="1 2" key="1">
    <citation type="submission" date="2019-03" db="EMBL/GenBank/DDBJ databases">
        <title>Genomic Encyclopedia of Type Strains, Phase IV (KMG-IV): sequencing the most valuable type-strain genomes for metagenomic binning, comparative biology and taxonomic classification.</title>
        <authorList>
            <person name="Goeker M."/>
        </authorList>
    </citation>
    <scope>NUCLEOTIDE SEQUENCE [LARGE SCALE GENOMIC DNA]</scope>
    <source>
        <strain evidence="1 2">DSM 24179</strain>
    </source>
</reference>
<accession>A0A4R2GFI5</accession>
<protein>
    <submittedName>
        <fullName evidence="1">Uncharacterized protein</fullName>
    </submittedName>
</protein>